<organism evidence="3 4">
    <name type="scientific">Sediminispirochaeta smaragdinae (strain DSM 11293 / JCM 15392 / SEBR 4228)</name>
    <name type="common">Spirochaeta smaragdinae</name>
    <dbReference type="NCBI Taxonomy" id="573413"/>
    <lineage>
        <taxon>Bacteria</taxon>
        <taxon>Pseudomonadati</taxon>
        <taxon>Spirochaetota</taxon>
        <taxon>Spirochaetia</taxon>
        <taxon>Spirochaetales</taxon>
        <taxon>Spirochaetaceae</taxon>
        <taxon>Sediminispirochaeta</taxon>
    </lineage>
</organism>
<dbReference type="CDD" id="cd00118">
    <property type="entry name" value="LysM"/>
    <property type="match status" value="2"/>
</dbReference>
<protein>
    <submittedName>
        <fullName evidence="3">Peptidase M23</fullName>
    </submittedName>
</protein>
<dbReference type="PANTHER" id="PTHR21666">
    <property type="entry name" value="PEPTIDASE-RELATED"/>
    <property type="match status" value="1"/>
</dbReference>
<dbReference type="EMBL" id="CP002116">
    <property type="protein sequence ID" value="ADK81736.1"/>
    <property type="molecule type" value="Genomic_DNA"/>
</dbReference>
<dbReference type="AlphaFoldDB" id="E1R4J5"/>
<dbReference type="HOGENOM" id="CLU_029425_7_2_12"/>
<proteinExistence type="predicted"/>
<keyword evidence="1" id="KW-0472">Membrane</keyword>
<reference evidence="3 4" key="1">
    <citation type="journal article" date="2010" name="Stand. Genomic Sci.">
        <title>Complete genome sequence of Spirochaeta smaragdinae type strain (SEBR 4228).</title>
        <authorList>
            <person name="Mavromatis K."/>
            <person name="Yasawong M."/>
            <person name="Chertkov O."/>
            <person name="Lapidus A."/>
            <person name="Lucas S."/>
            <person name="Nolan M."/>
            <person name="Del Rio T.G."/>
            <person name="Tice H."/>
            <person name="Cheng J.F."/>
            <person name="Pitluck S."/>
            <person name="Liolios K."/>
            <person name="Ivanova N."/>
            <person name="Tapia R."/>
            <person name="Han C."/>
            <person name="Bruce D."/>
            <person name="Goodwin L."/>
            <person name="Pati A."/>
            <person name="Chen A."/>
            <person name="Palaniappan K."/>
            <person name="Land M."/>
            <person name="Hauser L."/>
            <person name="Chang Y.J."/>
            <person name="Jeffries C.D."/>
            <person name="Detter J.C."/>
            <person name="Rohde M."/>
            <person name="Brambilla E."/>
            <person name="Spring S."/>
            <person name="Goker M."/>
            <person name="Sikorski J."/>
            <person name="Woyke T."/>
            <person name="Bristow J."/>
            <person name="Eisen J.A."/>
            <person name="Markowitz V."/>
            <person name="Hugenholtz P."/>
            <person name="Klenk H.P."/>
            <person name="Kyrpides N.C."/>
        </authorList>
    </citation>
    <scope>NUCLEOTIDE SEQUENCE [LARGE SCALE GENOMIC DNA]</scope>
    <source>
        <strain evidence="4">DSM 11293 / JCM 15392 / SEBR 4228</strain>
    </source>
</reference>
<dbReference type="PROSITE" id="PS51782">
    <property type="entry name" value="LYSM"/>
    <property type="match status" value="2"/>
</dbReference>
<evidence type="ECO:0000259" key="2">
    <source>
        <dbReference type="PROSITE" id="PS51782"/>
    </source>
</evidence>
<evidence type="ECO:0000313" key="4">
    <source>
        <dbReference type="Proteomes" id="UP000002318"/>
    </source>
</evidence>
<dbReference type="Pfam" id="PF01476">
    <property type="entry name" value="LysM"/>
    <property type="match status" value="2"/>
</dbReference>
<keyword evidence="1" id="KW-1133">Transmembrane helix</keyword>
<dbReference type="KEGG" id="ssm:Spirs_2626"/>
<dbReference type="Pfam" id="PF01551">
    <property type="entry name" value="Peptidase_M23"/>
    <property type="match status" value="1"/>
</dbReference>
<dbReference type="PANTHER" id="PTHR21666:SF270">
    <property type="entry name" value="MUREIN HYDROLASE ACTIVATOR ENVC"/>
    <property type="match status" value="1"/>
</dbReference>
<dbReference type="SMART" id="SM00257">
    <property type="entry name" value="LysM"/>
    <property type="match status" value="2"/>
</dbReference>
<dbReference type="InterPro" id="IPR016047">
    <property type="entry name" value="M23ase_b-sheet_dom"/>
</dbReference>
<keyword evidence="4" id="KW-1185">Reference proteome</keyword>
<dbReference type="RefSeq" id="WP_013255198.1">
    <property type="nucleotide sequence ID" value="NC_014364.1"/>
</dbReference>
<dbReference type="STRING" id="573413.Spirs_2626"/>
<dbReference type="Proteomes" id="UP000002318">
    <property type="component" value="Chromosome"/>
</dbReference>
<dbReference type="Gene3D" id="3.10.350.10">
    <property type="entry name" value="LysM domain"/>
    <property type="match status" value="2"/>
</dbReference>
<dbReference type="InterPro" id="IPR011055">
    <property type="entry name" value="Dup_hybrid_motif"/>
</dbReference>
<evidence type="ECO:0000313" key="3">
    <source>
        <dbReference type="EMBL" id="ADK81736.1"/>
    </source>
</evidence>
<dbReference type="InterPro" id="IPR050570">
    <property type="entry name" value="Cell_wall_metabolism_enzyme"/>
</dbReference>
<evidence type="ECO:0000256" key="1">
    <source>
        <dbReference type="SAM" id="Phobius"/>
    </source>
</evidence>
<dbReference type="OrthoDB" id="305469at2"/>
<feature type="transmembrane region" description="Helical" evidence="1">
    <location>
        <begin position="58"/>
        <end position="79"/>
    </location>
</feature>
<dbReference type="eggNOG" id="COG0739">
    <property type="taxonomic scope" value="Bacteria"/>
</dbReference>
<dbReference type="InterPro" id="IPR018392">
    <property type="entry name" value="LysM"/>
</dbReference>
<name>E1R4J5_SEDSS</name>
<dbReference type="GO" id="GO:0004222">
    <property type="term" value="F:metalloendopeptidase activity"/>
    <property type="evidence" value="ECO:0007669"/>
    <property type="project" value="TreeGrafter"/>
</dbReference>
<feature type="domain" description="LysM" evidence="2">
    <location>
        <begin position="182"/>
        <end position="225"/>
    </location>
</feature>
<feature type="domain" description="LysM" evidence="2">
    <location>
        <begin position="132"/>
        <end position="176"/>
    </location>
</feature>
<accession>E1R4J5</accession>
<dbReference type="Gene3D" id="2.70.70.10">
    <property type="entry name" value="Glucose Permease (Domain IIA)"/>
    <property type="match status" value="1"/>
</dbReference>
<dbReference type="InterPro" id="IPR036779">
    <property type="entry name" value="LysM_dom_sf"/>
</dbReference>
<dbReference type="SUPFAM" id="SSF51261">
    <property type="entry name" value="Duplicated hybrid motif"/>
    <property type="match status" value="1"/>
</dbReference>
<dbReference type="eggNOG" id="COG1388">
    <property type="taxonomic scope" value="Bacteria"/>
</dbReference>
<dbReference type="CDD" id="cd12797">
    <property type="entry name" value="M23_peptidase"/>
    <property type="match status" value="1"/>
</dbReference>
<gene>
    <name evidence="3" type="ordered locus">Spirs_2626</name>
</gene>
<keyword evidence="1" id="KW-0812">Transmembrane</keyword>
<sequence>MDMEVLHQKQQVRKRRSFFSRLRTSWALGHEREDDPVLFPEMKQQPRRHSAPSKREKIVILSLGSIILAGGCVGLAFFVGSGPRALPDLGLTPGASTVHKSLFSYVNSDTANQGSGSPILPDGVLFTSVSSRAYTLERGDTLSEIAHENGLDVGTLIAFNNITDVRKIYAGSELKIPNVDGIPYTVRSGDSVASIAEKFSVPVNYILDANDLQSEVITAGQILFVPGGQISEYDYKKAMGTLFIYPTRGRLTSPFGYRSDPFTGVRSMHYGIDLAGPVGTPVSATMEGTVVLVGDRPRGFGKYVVIRHSHGFQSLYGHLSRILVRKGQHISQGQQIGEMGSTGRSTGPHLHFALYRNNVPVNPLGGYLYK</sequence>